<dbReference type="AlphaFoldDB" id="A0A1Y1WI11"/>
<evidence type="ECO:0000313" key="5">
    <source>
        <dbReference type="Proteomes" id="UP000193922"/>
    </source>
</evidence>
<protein>
    <submittedName>
        <fullName evidence="4">Sh3 domain of Nbp2</fullName>
    </submittedName>
</protein>
<dbReference type="SMART" id="SM00326">
    <property type="entry name" value="SH3"/>
    <property type="match status" value="1"/>
</dbReference>
<sequence length="53" mass="6124">AKALYDFEAENPTELAFEENDMLFISYKQCDGWLVGYKGNQVGLIPENYVEFI</sequence>
<keyword evidence="5" id="KW-1185">Reference proteome</keyword>
<dbReference type="STRING" id="61395.A0A1Y1WI11"/>
<dbReference type="OrthoDB" id="19092at2759"/>
<dbReference type="Gene3D" id="2.30.30.40">
    <property type="entry name" value="SH3 Domains"/>
    <property type="match status" value="1"/>
</dbReference>
<keyword evidence="1 2" id="KW-0728">SH3 domain</keyword>
<evidence type="ECO:0000256" key="1">
    <source>
        <dbReference type="ARBA" id="ARBA00022443"/>
    </source>
</evidence>
<dbReference type="EMBL" id="MCFD01000002">
    <property type="protein sequence ID" value="ORX72764.1"/>
    <property type="molecule type" value="Genomic_DNA"/>
</dbReference>
<evidence type="ECO:0000256" key="2">
    <source>
        <dbReference type="PROSITE-ProRule" id="PRU00192"/>
    </source>
</evidence>
<evidence type="ECO:0000259" key="3">
    <source>
        <dbReference type="PROSITE" id="PS50002"/>
    </source>
</evidence>
<dbReference type="SUPFAM" id="SSF50044">
    <property type="entry name" value="SH3-domain"/>
    <property type="match status" value="1"/>
</dbReference>
<evidence type="ECO:0000313" key="4">
    <source>
        <dbReference type="EMBL" id="ORX72764.1"/>
    </source>
</evidence>
<feature type="non-terminal residue" evidence="4">
    <location>
        <position position="53"/>
    </location>
</feature>
<dbReference type="GeneID" id="63800751"/>
<feature type="domain" description="SH3" evidence="3">
    <location>
        <begin position="1"/>
        <end position="53"/>
    </location>
</feature>
<gene>
    <name evidence="4" type="ORF">DL89DRAFT_206892</name>
</gene>
<organism evidence="4 5">
    <name type="scientific">Linderina pennispora</name>
    <dbReference type="NCBI Taxonomy" id="61395"/>
    <lineage>
        <taxon>Eukaryota</taxon>
        <taxon>Fungi</taxon>
        <taxon>Fungi incertae sedis</taxon>
        <taxon>Zoopagomycota</taxon>
        <taxon>Kickxellomycotina</taxon>
        <taxon>Kickxellomycetes</taxon>
        <taxon>Kickxellales</taxon>
        <taxon>Kickxellaceae</taxon>
        <taxon>Linderina</taxon>
    </lineage>
</organism>
<dbReference type="InterPro" id="IPR036028">
    <property type="entry name" value="SH3-like_dom_sf"/>
</dbReference>
<dbReference type="RefSeq" id="XP_040746104.1">
    <property type="nucleotide sequence ID" value="XM_040884103.1"/>
</dbReference>
<reference evidence="4 5" key="1">
    <citation type="submission" date="2016-07" db="EMBL/GenBank/DDBJ databases">
        <title>Pervasive Adenine N6-methylation of Active Genes in Fungi.</title>
        <authorList>
            <consortium name="DOE Joint Genome Institute"/>
            <person name="Mondo S.J."/>
            <person name="Dannebaum R.O."/>
            <person name="Kuo R.C."/>
            <person name="Labutti K."/>
            <person name="Haridas S."/>
            <person name="Kuo A."/>
            <person name="Salamov A."/>
            <person name="Ahrendt S.R."/>
            <person name="Lipzen A."/>
            <person name="Sullivan W."/>
            <person name="Andreopoulos W.B."/>
            <person name="Clum A."/>
            <person name="Lindquist E."/>
            <person name="Daum C."/>
            <person name="Ramamoorthy G.K."/>
            <person name="Gryganskyi A."/>
            <person name="Culley D."/>
            <person name="Magnuson J.K."/>
            <person name="James T.Y."/>
            <person name="O'Malley M.A."/>
            <person name="Stajich J.E."/>
            <person name="Spatafora J.W."/>
            <person name="Visel A."/>
            <person name="Grigoriev I.V."/>
        </authorList>
    </citation>
    <scope>NUCLEOTIDE SEQUENCE [LARGE SCALE GENOMIC DNA]</scope>
    <source>
        <strain evidence="4 5">ATCC 12442</strain>
    </source>
</reference>
<proteinExistence type="predicted"/>
<dbReference type="InterPro" id="IPR001452">
    <property type="entry name" value="SH3_domain"/>
</dbReference>
<name>A0A1Y1WI11_9FUNG</name>
<dbReference type="Pfam" id="PF14604">
    <property type="entry name" value="SH3_9"/>
    <property type="match status" value="1"/>
</dbReference>
<accession>A0A1Y1WI11</accession>
<dbReference type="PROSITE" id="PS50002">
    <property type="entry name" value="SH3"/>
    <property type="match status" value="1"/>
</dbReference>
<dbReference type="Proteomes" id="UP000193922">
    <property type="component" value="Unassembled WGS sequence"/>
</dbReference>
<comment type="caution">
    <text evidence="4">The sequence shown here is derived from an EMBL/GenBank/DDBJ whole genome shotgun (WGS) entry which is preliminary data.</text>
</comment>
<feature type="non-terminal residue" evidence="4">
    <location>
        <position position="1"/>
    </location>
</feature>